<proteinExistence type="predicted"/>
<protein>
    <submittedName>
        <fullName evidence="1">Site specific phage integrase family protein</fullName>
    </submittedName>
</protein>
<accession>A0A1Q3E7R0</accession>
<dbReference type="PANTHER" id="PTHR33050">
    <property type="entry name" value="REVERSE TRANSCRIPTASE DOMAIN-CONTAINING PROTEIN"/>
    <property type="match status" value="1"/>
</dbReference>
<dbReference type="STRING" id="5353.A0A1Q3E7R0"/>
<evidence type="ECO:0000313" key="2">
    <source>
        <dbReference type="Proteomes" id="UP000188533"/>
    </source>
</evidence>
<dbReference type="AlphaFoldDB" id="A0A1Q3E7R0"/>
<organism evidence="1 2">
    <name type="scientific">Lentinula edodes</name>
    <name type="common">Shiitake mushroom</name>
    <name type="synonym">Lentinus edodes</name>
    <dbReference type="NCBI Taxonomy" id="5353"/>
    <lineage>
        <taxon>Eukaryota</taxon>
        <taxon>Fungi</taxon>
        <taxon>Dikarya</taxon>
        <taxon>Basidiomycota</taxon>
        <taxon>Agaricomycotina</taxon>
        <taxon>Agaricomycetes</taxon>
        <taxon>Agaricomycetidae</taxon>
        <taxon>Agaricales</taxon>
        <taxon>Marasmiineae</taxon>
        <taxon>Omphalotaceae</taxon>
        <taxon>Lentinula</taxon>
    </lineage>
</organism>
<dbReference type="InterPro" id="IPR043502">
    <property type="entry name" value="DNA/RNA_pol_sf"/>
</dbReference>
<reference evidence="1 2" key="2">
    <citation type="submission" date="2017-02" db="EMBL/GenBank/DDBJ databases">
        <title>A genome survey and senescence transcriptome analysis in Lentinula edodes.</title>
        <authorList>
            <person name="Sakamoto Y."/>
            <person name="Nakade K."/>
            <person name="Sato S."/>
            <person name="Yoshida Y."/>
            <person name="Miyazaki K."/>
            <person name="Natsume S."/>
            <person name="Konno N."/>
        </authorList>
    </citation>
    <scope>NUCLEOTIDE SEQUENCE [LARGE SCALE GENOMIC DNA]</scope>
    <source>
        <strain evidence="1 2">NBRC 111202</strain>
    </source>
</reference>
<sequence length="439" mass="49588">MVPSTTCSDDITFSTRLKPDAWSILLEEASVLQEFAGVPKGLREGFRIGADGYDVGYTFTPPNHFRTEAEADIVRAKFKEEIALGRISTGLTPEHAQRLLGNFRTAPMAVLEQRPGKFRIIINHSFPKVKFVTSNSHSPPASPPPSPTLTKIIDPAKISINSLIDADDFPCDWGTFADCYLLVADAPEGTQVAIFDVDAAFRNIPIHPSMRHLVCLFLDGLIHIDLMLNFGERSAPGIWGHVADAMVKILLHRGVEALLKWVDDFIFFRYPKHRTSSGSFTYSYDESLIWETAEILGWPWAPQKFVPFAFSFTYIGFLWKLDLKTVELTQEKKLKYCSKVALWLVGDKLDKDKAESIIGTLNHICLVAPEGHSRLIHLYRFRASFKQLDSTLIKHRISADLLTDMHWWDQLLQQEFVGLSISRPPEFSDDIIYIDASTC</sequence>
<dbReference type="InterPro" id="IPR052055">
    <property type="entry name" value="Hepadnavirus_pol/RT"/>
</dbReference>
<gene>
    <name evidence="1" type="ORF">LENED_004969</name>
</gene>
<dbReference type="PANTHER" id="PTHR33050:SF7">
    <property type="entry name" value="RIBONUCLEASE H"/>
    <property type="match status" value="1"/>
</dbReference>
<dbReference type="Proteomes" id="UP000188533">
    <property type="component" value="Unassembled WGS sequence"/>
</dbReference>
<keyword evidence="2" id="KW-1185">Reference proteome</keyword>
<comment type="caution">
    <text evidence="1">The sequence shown here is derived from an EMBL/GenBank/DDBJ whole genome shotgun (WGS) entry which is preliminary data.</text>
</comment>
<dbReference type="EMBL" id="BDGU01000139">
    <property type="protein sequence ID" value="GAW03260.1"/>
    <property type="molecule type" value="Genomic_DNA"/>
</dbReference>
<evidence type="ECO:0000313" key="1">
    <source>
        <dbReference type="EMBL" id="GAW03260.1"/>
    </source>
</evidence>
<reference evidence="1 2" key="1">
    <citation type="submission" date="2016-08" db="EMBL/GenBank/DDBJ databases">
        <authorList>
            <consortium name="Lentinula edodes genome sequencing consortium"/>
            <person name="Sakamoto Y."/>
            <person name="Nakade K."/>
            <person name="Sato S."/>
            <person name="Yoshida Y."/>
            <person name="Miyazaki K."/>
            <person name="Natsume S."/>
            <person name="Konno N."/>
        </authorList>
    </citation>
    <scope>NUCLEOTIDE SEQUENCE [LARGE SCALE GENOMIC DNA]</scope>
    <source>
        <strain evidence="1 2">NBRC 111202</strain>
    </source>
</reference>
<name>A0A1Q3E7R0_LENED</name>
<dbReference type="SUPFAM" id="SSF56672">
    <property type="entry name" value="DNA/RNA polymerases"/>
    <property type="match status" value="1"/>
</dbReference>